<dbReference type="Pfam" id="PF01915">
    <property type="entry name" value="Glyco_hydro_3_C"/>
    <property type="match status" value="1"/>
</dbReference>
<dbReference type="InterPro" id="IPR017853">
    <property type="entry name" value="GH"/>
</dbReference>
<feature type="domain" description="Zn(2)-C6 fungal-type" evidence="14">
    <location>
        <begin position="20"/>
        <end position="50"/>
    </location>
</feature>
<evidence type="ECO:0000256" key="7">
    <source>
        <dbReference type="ARBA" id="ARBA00023180"/>
    </source>
</evidence>
<dbReference type="InterPro" id="IPR013783">
    <property type="entry name" value="Ig-like_fold"/>
</dbReference>
<dbReference type="Gene3D" id="2.60.120.260">
    <property type="entry name" value="Galactose-binding domain-like"/>
    <property type="match status" value="1"/>
</dbReference>
<accession>A0A9P8V1Y1</accession>
<dbReference type="InterPro" id="IPR026891">
    <property type="entry name" value="Fn3-like"/>
</dbReference>
<dbReference type="Proteomes" id="UP000770015">
    <property type="component" value="Unassembled WGS sequence"/>
</dbReference>
<dbReference type="InterPro" id="IPR001764">
    <property type="entry name" value="Glyco_hydro_3_N"/>
</dbReference>
<dbReference type="FunFam" id="3.20.20.300:FF:000006">
    <property type="entry name" value="Beta-glucosidase H"/>
    <property type="match status" value="1"/>
</dbReference>
<dbReference type="GO" id="GO:0008270">
    <property type="term" value="F:zinc ion binding"/>
    <property type="evidence" value="ECO:0007669"/>
    <property type="project" value="InterPro"/>
</dbReference>
<dbReference type="InterPro" id="IPR050288">
    <property type="entry name" value="Cellulose_deg_GH3"/>
</dbReference>
<dbReference type="PROSITE" id="PS00775">
    <property type="entry name" value="GLYCOSYL_HYDROL_F3"/>
    <property type="match status" value="1"/>
</dbReference>
<sequence length="1414" mass="154647">MEQQQQQQNAPSARPRGPAACERCRDRKTKCDFQRPVCGYCVKRQVSCVYPEEAVNFAVSGAEILAAIGDLSRLVESQGVAQALAARSGSSAIPFSHHSGHDYSSPGSHIFTMGQTPTSQPPAWTAGARAMSTSVIDSAGPSSEGGTGTQGLDSILQWDVFEPLRPIPLPPPPLRYTDLLRLETKYVRGIHDKNPFLDLTEVRRLVLNVAENGPDWSTQTCLVALVCAVGAINQSYPSDGGLPVDPGLASSPSPWSQAEDDDADRRLSLQFWNMAAKRLGLAIGQNDVRSIQCLCLAGIWYMHNLQPLEAWKHFSLAASAWHCLRLTSPSGDIPGSGAGASPSSGRALTVSQALYFTIWKSECELMLELPLPSRDLDLSRFPHAFPTPPTPGADIATHADEVGEDERCWYYYLAEIAARHLLNRLVRSGTDLPAVITPRVVRRMLRDAELMEAQIHDWHVSLPPFFRFDAPAGSALAPHPDDMTQILRNRYLNLREINGRRFVRLCVEHPLDSSSLRLCMVKLSQIRPHRHQGIWFNLRNMTVQALVLRAVDLAKRKPWPGWMERIEDARGKIGDFWDEPHGGAGAFDVDHVLKEATMAEKLALLAGADFWHTTPLPRLNVPSIRLSDGPNGVRGTKFFDGVRAACLPCGTGLAATWDQDLLRQAGILIGEECKAKGAHCWLGPTVCIQRSPLGGRGFESMSEDPYATGKLAAAYIQGAQSTGVISTIKHWLANDQEHERVGVNAVVSERALREVHMLPFQIAIAEANPGAVMACYNRVNGEHVSESREMLDGILREDWGWKGLIMSDWFGTYSTAEALNAGLDLEMPGPARLRGALASLAVSTRKVTHATVDARARNVLEFVKRASDIVVAAEEGTRDHPEDRKLNRKLAADSVVLLKNSTNKLPLSPTKIKSIALIGPNMRSAAFCGGGSAALQPYYTVTPYEGIVAQLPSDVEVRYEVGAYSHGFIPELLASDVSTPEGVPGLRMRFYSQPPSVPNRELIDETVMRESIWQLMGYSHPRLDKLFFADVEADLVISSTGDYEFGVAVYGTAKLYIDGVVVVDNETSQRDGTFHFGKGTLEETAVVTLVGGQTYRLKVEFASAPACRLAKPGVVNFGGGAARLGMVKVVNDDEAITAAVAAAKASDVTILCAGLTRDHESEGFDRKHMSLPRAVPRLFEAVLAAAPETVVVTQSGTPFDMLPWAEKVQSHVHAWFGGNETGNGIADVLFGRVNPSGRLPLSFPRRIEDTPTFLNFGSERGRVTYGEGIYVGYKFYEKVLRDVLYPFGHGLSYTSFIFTDLKVSSTSATLMVTNTGSVAGAEVVQMYIVSDTTTATIGRPVKELKGFKKVVLAPGETKEVEIPFDRFTTAFWDEEKRCWVCEKGVYKVLVGSSSQKILAEGELWLEETTTWTGL</sequence>
<keyword evidence="11 12" id="KW-0624">Polysaccharide degradation</keyword>
<evidence type="ECO:0000256" key="11">
    <source>
        <dbReference type="ARBA" id="ARBA00023326"/>
    </source>
</evidence>
<keyword evidence="8" id="KW-0539">Nucleus</keyword>
<dbReference type="GO" id="GO:0030245">
    <property type="term" value="P:cellulose catabolic process"/>
    <property type="evidence" value="ECO:0007669"/>
    <property type="project" value="UniProtKB-KW"/>
</dbReference>
<reference evidence="16" key="1">
    <citation type="journal article" date="2021" name="Nat. Commun.">
        <title>Genetic determinants of endophytism in the Arabidopsis root mycobiome.</title>
        <authorList>
            <person name="Mesny F."/>
            <person name="Miyauchi S."/>
            <person name="Thiergart T."/>
            <person name="Pickel B."/>
            <person name="Atanasova L."/>
            <person name="Karlsson M."/>
            <person name="Huettel B."/>
            <person name="Barry K.W."/>
            <person name="Haridas S."/>
            <person name="Chen C."/>
            <person name="Bauer D."/>
            <person name="Andreopoulos W."/>
            <person name="Pangilinan J."/>
            <person name="LaButti K."/>
            <person name="Riley R."/>
            <person name="Lipzen A."/>
            <person name="Clum A."/>
            <person name="Drula E."/>
            <person name="Henrissat B."/>
            <person name="Kohler A."/>
            <person name="Grigoriev I.V."/>
            <person name="Martin F.M."/>
            <person name="Hacquard S."/>
        </authorList>
    </citation>
    <scope>NUCLEOTIDE SEQUENCE</scope>
    <source>
        <strain evidence="16">MPI-SDFR-AT-0117</strain>
    </source>
</reference>
<dbReference type="EMBL" id="JAGSXJ010000039">
    <property type="protein sequence ID" value="KAH6664783.1"/>
    <property type="molecule type" value="Genomic_DNA"/>
</dbReference>
<dbReference type="InterPro" id="IPR011658">
    <property type="entry name" value="PA14_dom"/>
</dbReference>
<gene>
    <name evidence="16" type="ORF">F5X68DRAFT_271501</name>
</gene>
<keyword evidence="6" id="KW-0136">Cellulose degradation</keyword>
<evidence type="ECO:0000256" key="12">
    <source>
        <dbReference type="RuleBase" id="RU361161"/>
    </source>
</evidence>
<dbReference type="PROSITE" id="PS00463">
    <property type="entry name" value="ZN2_CY6_FUNGAL_1"/>
    <property type="match status" value="1"/>
</dbReference>
<dbReference type="Pfam" id="PF14310">
    <property type="entry name" value="Fn3-like"/>
    <property type="match status" value="1"/>
</dbReference>
<comment type="similarity">
    <text evidence="3 12">Belongs to the glycosyl hydrolase 3 family.</text>
</comment>
<evidence type="ECO:0000256" key="1">
    <source>
        <dbReference type="ARBA" id="ARBA00000448"/>
    </source>
</evidence>
<evidence type="ECO:0000256" key="5">
    <source>
        <dbReference type="ARBA" id="ARBA00022801"/>
    </source>
</evidence>
<dbReference type="CDD" id="cd00067">
    <property type="entry name" value="GAL4"/>
    <property type="match status" value="1"/>
</dbReference>
<dbReference type="PROSITE" id="PS51820">
    <property type="entry name" value="PA14"/>
    <property type="match status" value="1"/>
</dbReference>
<dbReference type="InterPro" id="IPR002772">
    <property type="entry name" value="Glyco_hydro_3_C"/>
</dbReference>
<dbReference type="SUPFAM" id="SSF51445">
    <property type="entry name" value="(Trans)glycosidases"/>
    <property type="match status" value="1"/>
</dbReference>
<dbReference type="InterPro" id="IPR036962">
    <property type="entry name" value="Glyco_hydro_3_N_sf"/>
</dbReference>
<keyword evidence="5 12" id="KW-0378">Hydrolase</keyword>
<dbReference type="PANTHER" id="PTHR42715:SF13">
    <property type="entry name" value="BETA-GLUCOSIDASE K-RELATED"/>
    <property type="match status" value="1"/>
</dbReference>
<feature type="region of interest" description="Disordered" evidence="13">
    <location>
        <begin position="1"/>
        <end position="20"/>
    </location>
</feature>
<dbReference type="InterPro" id="IPR037524">
    <property type="entry name" value="PA14/GLEYA"/>
</dbReference>
<evidence type="ECO:0000256" key="8">
    <source>
        <dbReference type="ARBA" id="ARBA00023242"/>
    </source>
</evidence>
<organism evidence="16 17">
    <name type="scientific">Plectosphaerella plurivora</name>
    <dbReference type="NCBI Taxonomy" id="936078"/>
    <lineage>
        <taxon>Eukaryota</taxon>
        <taxon>Fungi</taxon>
        <taxon>Dikarya</taxon>
        <taxon>Ascomycota</taxon>
        <taxon>Pezizomycotina</taxon>
        <taxon>Sordariomycetes</taxon>
        <taxon>Hypocreomycetidae</taxon>
        <taxon>Glomerellales</taxon>
        <taxon>Plectosphaerellaceae</taxon>
        <taxon>Plectosphaerella</taxon>
    </lineage>
</organism>
<evidence type="ECO:0000256" key="3">
    <source>
        <dbReference type="ARBA" id="ARBA00005336"/>
    </source>
</evidence>
<dbReference type="SMART" id="SM00066">
    <property type="entry name" value="GAL4"/>
    <property type="match status" value="1"/>
</dbReference>
<comment type="catalytic activity">
    <reaction evidence="1 12">
        <text>Hydrolysis of terminal, non-reducing beta-D-glucosyl residues with release of beta-D-glucose.</text>
        <dbReference type="EC" id="3.2.1.21"/>
    </reaction>
</comment>
<name>A0A9P8V1Y1_9PEZI</name>
<dbReference type="Pfam" id="PF00933">
    <property type="entry name" value="Glyco_hydro_3"/>
    <property type="match status" value="1"/>
</dbReference>
<dbReference type="Pfam" id="PF07691">
    <property type="entry name" value="PA14"/>
    <property type="match status" value="1"/>
</dbReference>
<keyword evidence="10 12" id="KW-0326">Glycosidase</keyword>
<evidence type="ECO:0000313" key="17">
    <source>
        <dbReference type="Proteomes" id="UP000770015"/>
    </source>
</evidence>
<dbReference type="InterPro" id="IPR001138">
    <property type="entry name" value="Zn2Cys6_DnaBD"/>
</dbReference>
<dbReference type="Gene3D" id="2.60.40.10">
    <property type="entry name" value="Immunoglobulins"/>
    <property type="match status" value="1"/>
</dbReference>
<evidence type="ECO:0000259" key="15">
    <source>
        <dbReference type="PROSITE" id="PS51820"/>
    </source>
</evidence>
<feature type="domain" description="PA14" evidence="15">
    <location>
        <begin position="981"/>
        <end position="1140"/>
    </location>
</feature>
<dbReference type="Pfam" id="PF00172">
    <property type="entry name" value="Zn_clus"/>
    <property type="match status" value="1"/>
</dbReference>
<dbReference type="GO" id="GO:0000981">
    <property type="term" value="F:DNA-binding transcription factor activity, RNA polymerase II-specific"/>
    <property type="evidence" value="ECO:0007669"/>
    <property type="project" value="InterPro"/>
</dbReference>
<evidence type="ECO:0000256" key="2">
    <source>
        <dbReference type="ARBA" id="ARBA00004987"/>
    </source>
</evidence>
<evidence type="ECO:0000256" key="13">
    <source>
        <dbReference type="SAM" id="MobiDB-lite"/>
    </source>
</evidence>
<evidence type="ECO:0000256" key="4">
    <source>
        <dbReference type="ARBA" id="ARBA00012744"/>
    </source>
</evidence>
<dbReference type="CDD" id="cd12148">
    <property type="entry name" value="fungal_TF_MHR"/>
    <property type="match status" value="1"/>
</dbReference>
<dbReference type="InterPro" id="IPR019800">
    <property type="entry name" value="Glyco_hydro_3_AS"/>
</dbReference>
<dbReference type="OrthoDB" id="47059at2759"/>
<dbReference type="SMART" id="SM00758">
    <property type="entry name" value="PA14"/>
    <property type="match status" value="1"/>
</dbReference>
<dbReference type="SMART" id="SM01217">
    <property type="entry name" value="Fn3_like"/>
    <property type="match status" value="1"/>
</dbReference>
<dbReference type="Gene3D" id="4.10.240.10">
    <property type="entry name" value="Zn(2)-C6 fungal-type DNA-binding domain"/>
    <property type="match status" value="1"/>
</dbReference>
<dbReference type="SUPFAM" id="SSF52279">
    <property type="entry name" value="Beta-D-glucan exohydrolase, C-terminal domain"/>
    <property type="match status" value="1"/>
</dbReference>
<dbReference type="InterPro" id="IPR036881">
    <property type="entry name" value="Glyco_hydro_3_C_sf"/>
</dbReference>
<comment type="caution">
    <text evidence="16">The sequence shown here is derived from an EMBL/GenBank/DDBJ whole genome shotgun (WGS) entry which is preliminary data.</text>
</comment>
<proteinExistence type="inferred from homology"/>
<comment type="pathway">
    <text evidence="2 12">Glycan metabolism; cellulose degradation.</text>
</comment>
<dbReference type="SUPFAM" id="SSF57701">
    <property type="entry name" value="Zn2/Cys6 DNA-binding domain"/>
    <property type="match status" value="1"/>
</dbReference>
<dbReference type="InterPro" id="IPR036864">
    <property type="entry name" value="Zn2-C6_fun-type_DNA-bd_sf"/>
</dbReference>
<protein>
    <recommendedName>
        <fullName evidence="4 12">beta-glucosidase</fullName>
        <ecNumber evidence="4 12">3.2.1.21</ecNumber>
    </recommendedName>
</protein>
<dbReference type="EC" id="3.2.1.21" evidence="4 12"/>
<dbReference type="Gene3D" id="3.20.20.300">
    <property type="entry name" value="Glycoside hydrolase, family 3, N-terminal domain"/>
    <property type="match status" value="1"/>
</dbReference>
<evidence type="ECO:0000256" key="6">
    <source>
        <dbReference type="ARBA" id="ARBA00023001"/>
    </source>
</evidence>
<evidence type="ECO:0000259" key="14">
    <source>
        <dbReference type="PROSITE" id="PS50048"/>
    </source>
</evidence>
<evidence type="ECO:0000313" key="16">
    <source>
        <dbReference type="EMBL" id="KAH6664783.1"/>
    </source>
</evidence>
<dbReference type="PANTHER" id="PTHR42715">
    <property type="entry name" value="BETA-GLUCOSIDASE"/>
    <property type="match status" value="1"/>
</dbReference>
<dbReference type="PRINTS" id="PR00133">
    <property type="entry name" value="GLHYDRLASE3"/>
</dbReference>
<dbReference type="PROSITE" id="PS50048">
    <property type="entry name" value="ZN2_CY6_FUNGAL_2"/>
    <property type="match status" value="1"/>
</dbReference>
<keyword evidence="9 12" id="KW-0119">Carbohydrate metabolism</keyword>
<keyword evidence="7" id="KW-0325">Glycoprotein</keyword>
<dbReference type="Gene3D" id="3.40.50.1700">
    <property type="entry name" value="Glycoside hydrolase family 3 C-terminal domain"/>
    <property type="match status" value="1"/>
</dbReference>
<evidence type="ECO:0000256" key="9">
    <source>
        <dbReference type="ARBA" id="ARBA00023277"/>
    </source>
</evidence>
<keyword evidence="17" id="KW-1185">Reference proteome</keyword>
<dbReference type="GO" id="GO:0008422">
    <property type="term" value="F:beta-glucosidase activity"/>
    <property type="evidence" value="ECO:0007669"/>
    <property type="project" value="UniProtKB-EC"/>
</dbReference>
<evidence type="ECO:0000256" key="10">
    <source>
        <dbReference type="ARBA" id="ARBA00023295"/>
    </source>
</evidence>
<dbReference type="FunFam" id="2.60.40.10:FF:000495">
    <property type="entry name" value="Periplasmic beta-glucosidase"/>
    <property type="match status" value="1"/>
</dbReference>